<dbReference type="EMBL" id="LGCL01000019">
    <property type="protein sequence ID" value="KPL78265.1"/>
    <property type="molecule type" value="Genomic_DNA"/>
</dbReference>
<evidence type="ECO:0000313" key="3">
    <source>
        <dbReference type="EMBL" id="KPL78265.1"/>
    </source>
</evidence>
<evidence type="ECO:0000259" key="2">
    <source>
        <dbReference type="Pfam" id="PF13240"/>
    </source>
</evidence>
<keyword evidence="1" id="KW-0812">Transmembrane</keyword>
<sequence>MAGMDEQQPDNQPCKYCGRPIPSGAPFCYYCGRELIARPERPMQTEKNHWPLWLTLIGVFGGAAVILFVMFQLLH</sequence>
<dbReference type="AlphaFoldDB" id="A0A0P6Y940"/>
<reference evidence="3 4" key="1">
    <citation type="submission" date="2015-07" db="EMBL/GenBank/DDBJ databases">
        <title>Genome sequence of Ornatilinea apprima DSM 23815.</title>
        <authorList>
            <person name="Hemp J."/>
            <person name="Ward L.M."/>
            <person name="Pace L.A."/>
            <person name="Fischer W.W."/>
        </authorList>
    </citation>
    <scope>NUCLEOTIDE SEQUENCE [LARGE SCALE GENOMIC DNA]</scope>
    <source>
        <strain evidence="3 4">P3M-1</strain>
    </source>
</reference>
<name>A0A0P6Y940_9CHLR</name>
<feature type="domain" description="Zinc-ribbon" evidence="2">
    <location>
        <begin position="14"/>
        <end position="35"/>
    </location>
</feature>
<comment type="caution">
    <text evidence="3">The sequence shown here is derived from an EMBL/GenBank/DDBJ whole genome shotgun (WGS) entry which is preliminary data.</text>
</comment>
<evidence type="ECO:0000313" key="4">
    <source>
        <dbReference type="Proteomes" id="UP000050417"/>
    </source>
</evidence>
<evidence type="ECO:0000256" key="1">
    <source>
        <dbReference type="SAM" id="Phobius"/>
    </source>
</evidence>
<gene>
    <name evidence="3" type="ORF">ADN00_07295</name>
</gene>
<accession>A0A0P6Y940</accession>
<proteinExistence type="predicted"/>
<dbReference type="Pfam" id="PF13240">
    <property type="entry name" value="Zn_Ribbon_1"/>
    <property type="match status" value="1"/>
</dbReference>
<keyword evidence="1" id="KW-1133">Transmembrane helix</keyword>
<keyword evidence="4" id="KW-1185">Reference proteome</keyword>
<keyword evidence="1" id="KW-0472">Membrane</keyword>
<feature type="transmembrane region" description="Helical" evidence="1">
    <location>
        <begin position="50"/>
        <end position="74"/>
    </location>
</feature>
<dbReference type="Proteomes" id="UP000050417">
    <property type="component" value="Unassembled WGS sequence"/>
</dbReference>
<organism evidence="3 4">
    <name type="scientific">Ornatilinea apprima</name>
    <dbReference type="NCBI Taxonomy" id="1134406"/>
    <lineage>
        <taxon>Bacteria</taxon>
        <taxon>Bacillati</taxon>
        <taxon>Chloroflexota</taxon>
        <taxon>Anaerolineae</taxon>
        <taxon>Anaerolineales</taxon>
        <taxon>Anaerolineaceae</taxon>
        <taxon>Ornatilinea</taxon>
    </lineage>
</organism>
<dbReference type="InterPro" id="IPR026870">
    <property type="entry name" value="Zinc_ribbon_dom"/>
</dbReference>
<protein>
    <recommendedName>
        <fullName evidence="2">Zinc-ribbon domain-containing protein</fullName>
    </recommendedName>
</protein>
<dbReference type="STRING" id="1134406.ADN00_07295"/>